<reference evidence="2 3" key="1">
    <citation type="submission" date="2018-02" db="EMBL/GenBank/DDBJ databases">
        <title>Genomic Reconstructions from Amazon Rainforest and Pasture Soil Reveal Novel Insights into the Physiology of Candidate Phyla in Tropical Sites.</title>
        <authorList>
            <person name="Kroeger M.E."/>
            <person name="Delmont T."/>
            <person name="Eren A.M."/>
            <person name="Guo J."/>
            <person name="Meyer K.M."/>
            <person name="Khan K."/>
            <person name="Rodrigues J.L.M."/>
            <person name="Bohannan B.J.M."/>
            <person name="Tringe S."/>
            <person name="Borges C.D."/>
            <person name="Tiedje J."/>
            <person name="Tsai S.M."/>
            <person name="Nusslein K."/>
        </authorList>
    </citation>
    <scope>NUCLEOTIDE SEQUENCE [LARGE SCALE GENOMIC DNA]</scope>
    <source>
        <strain evidence="2">Amazon FNV 2010 28 9</strain>
    </source>
</reference>
<dbReference type="InterPro" id="IPR036397">
    <property type="entry name" value="RNaseH_sf"/>
</dbReference>
<proteinExistence type="predicted"/>
<comment type="caution">
    <text evidence="2">The sequence shown here is derived from an EMBL/GenBank/DDBJ whole genome shotgun (WGS) entry which is preliminary data.</text>
</comment>
<evidence type="ECO:0000313" key="3">
    <source>
        <dbReference type="Proteomes" id="UP000246104"/>
    </source>
</evidence>
<feature type="domain" description="YprB ribonuclease H-like" evidence="1">
    <location>
        <begin position="4"/>
        <end position="155"/>
    </location>
</feature>
<accession>A0A317JNY6</accession>
<dbReference type="GO" id="GO:0003676">
    <property type="term" value="F:nucleic acid binding"/>
    <property type="evidence" value="ECO:0007669"/>
    <property type="project" value="InterPro"/>
</dbReference>
<name>A0A317JNY6_9BACT</name>
<dbReference type="AlphaFoldDB" id="A0A317JNY6"/>
<sequence>MRQVFFDVETKDTFDDVGGYFPDRLHPSFIGVCVREGYEGRGEMIEIWEQDLSKLWKIFESADVIVGFNSIGFDMEVMRPLYPGNVDDLPQLDLMLQFKEATGHRISLESIAQETLGRGKTGHGLDAIKYYKTGQLKELASYCLMDVELTRDLYDVGRTKGKLSFMNKWNRRIETAIDFSFKPKKFPGTQMTLLGI</sequence>
<dbReference type="Proteomes" id="UP000246104">
    <property type="component" value="Unassembled WGS sequence"/>
</dbReference>
<protein>
    <recommendedName>
        <fullName evidence="1">YprB ribonuclease H-like domain-containing protein</fullName>
    </recommendedName>
</protein>
<gene>
    <name evidence="2" type="ORF">C5B42_02860</name>
</gene>
<dbReference type="Gene3D" id="3.30.420.10">
    <property type="entry name" value="Ribonuclease H-like superfamily/Ribonuclease H"/>
    <property type="match status" value="1"/>
</dbReference>
<dbReference type="Pfam" id="PF13482">
    <property type="entry name" value="RNase_H_2"/>
    <property type="match status" value="1"/>
</dbReference>
<dbReference type="EMBL" id="PSRQ01000032">
    <property type="protein sequence ID" value="PWU23471.1"/>
    <property type="molecule type" value="Genomic_DNA"/>
</dbReference>
<evidence type="ECO:0000313" key="2">
    <source>
        <dbReference type="EMBL" id="PWU23471.1"/>
    </source>
</evidence>
<evidence type="ECO:0000259" key="1">
    <source>
        <dbReference type="Pfam" id="PF13482"/>
    </source>
</evidence>
<dbReference type="SUPFAM" id="SSF53098">
    <property type="entry name" value="Ribonuclease H-like"/>
    <property type="match status" value="1"/>
</dbReference>
<dbReference type="InterPro" id="IPR012337">
    <property type="entry name" value="RNaseH-like_sf"/>
</dbReference>
<dbReference type="InterPro" id="IPR038720">
    <property type="entry name" value="YprB_RNase_H-like_dom"/>
</dbReference>
<organism evidence="2 3">
    <name type="scientific">Candidatus Cerribacteria bacterium 'Amazon FNV 2010 28 9'</name>
    <dbReference type="NCBI Taxonomy" id="2081795"/>
    <lineage>
        <taxon>Bacteria</taxon>
        <taxon>Candidatus Cerribacteria</taxon>
    </lineage>
</organism>